<sequence>MNRDSALVAVGVGAAITVAFSFVPFSSVLGGAAAASRRNGGYLWGLGVGTAAGVAAAIPLDLLFAAAFAVVEWLGFGVPPSSPAYDLYLAIVALLFLLYTVGLSALGGLVGVWIRANTTWDLDPVARVAEYGR</sequence>
<evidence type="ECO:0008006" key="4">
    <source>
        <dbReference type="Google" id="ProtNLM"/>
    </source>
</evidence>
<gene>
    <name evidence="2" type="ORF">SAMN05216559_2900</name>
</gene>
<evidence type="ECO:0000256" key="1">
    <source>
        <dbReference type="SAM" id="Phobius"/>
    </source>
</evidence>
<reference evidence="2 3" key="1">
    <citation type="submission" date="2016-10" db="EMBL/GenBank/DDBJ databases">
        <authorList>
            <person name="de Groot N.N."/>
        </authorList>
    </citation>
    <scope>NUCLEOTIDE SEQUENCE [LARGE SCALE GENOMIC DNA]</scope>
    <source>
        <strain evidence="2 3">CGMCC 1.10457</strain>
    </source>
</reference>
<dbReference type="STRING" id="767519.SAMN05216559_2900"/>
<dbReference type="EMBL" id="FOZK01000003">
    <property type="protein sequence ID" value="SFS05675.1"/>
    <property type="molecule type" value="Genomic_DNA"/>
</dbReference>
<dbReference type="Pfam" id="PF17647">
    <property type="entry name" value="DUF5518"/>
    <property type="match status" value="1"/>
</dbReference>
<keyword evidence="1" id="KW-0472">Membrane</keyword>
<dbReference type="InterPro" id="IPR040493">
    <property type="entry name" value="DUF5518"/>
</dbReference>
<dbReference type="Proteomes" id="UP000199062">
    <property type="component" value="Unassembled WGS sequence"/>
</dbReference>
<proteinExistence type="predicted"/>
<keyword evidence="3" id="KW-1185">Reference proteome</keyword>
<evidence type="ECO:0000313" key="3">
    <source>
        <dbReference type="Proteomes" id="UP000199062"/>
    </source>
</evidence>
<name>A0A1I6LQB6_9EURY</name>
<keyword evidence="1" id="KW-0812">Transmembrane</keyword>
<dbReference type="RefSeq" id="WP_089817266.1">
    <property type="nucleotide sequence ID" value="NZ_FOZK01000003.1"/>
</dbReference>
<organism evidence="2 3">
    <name type="scientific">Halomicrobium zhouii</name>
    <dbReference type="NCBI Taxonomy" id="767519"/>
    <lineage>
        <taxon>Archaea</taxon>
        <taxon>Methanobacteriati</taxon>
        <taxon>Methanobacteriota</taxon>
        <taxon>Stenosarchaea group</taxon>
        <taxon>Halobacteria</taxon>
        <taxon>Halobacteriales</taxon>
        <taxon>Haloarculaceae</taxon>
        <taxon>Halomicrobium</taxon>
    </lineage>
</organism>
<feature type="transmembrane region" description="Helical" evidence="1">
    <location>
        <begin position="6"/>
        <end position="30"/>
    </location>
</feature>
<protein>
    <recommendedName>
        <fullName evidence="4">DUF5518 domain-containing protein</fullName>
    </recommendedName>
</protein>
<evidence type="ECO:0000313" key="2">
    <source>
        <dbReference type="EMBL" id="SFS05675.1"/>
    </source>
</evidence>
<feature type="transmembrane region" description="Helical" evidence="1">
    <location>
        <begin position="42"/>
        <end position="67"/>
    </location>
</feature>
<feature type="transmembrane region" description="Helical" evidence="1">
    <location>
        <begin position="87"/>
        <end position="114"/>
    </location>
</feature>
<accession>A0A1I6LQB6</accession>
<dbReference type="AlphaFoldDB" id="A0A1I6LQB6"/>
<keyword evidence="1" id="KW-1133">Transmembrane helix</keyword>